<evidence type="ECO:0000313" key="2">
    <source>
        <dbReference type="EMBL" id="SES82505.1"/>
    </source>
</evidence>
<dbReference type="OrthoDB" id="1117451at2"/>
<dbReference type="Gene3D" id="2.60.40.3440">
    <property type="match status" value="1"/>
</dbReference>
<organism evidence="2 4">
    <name type="scientific">Draconibacterium orientale</name>
    <dbReference type="NCBI Taxonomy" id="1168034"/>
    <lineage>
        <taxon>Bacteria</taxon>
        <taxon>Pseudomonadati</taxon>
        <taxon>Bacteroidota</taxon>
        <taxon>Bacteroidia</taxon>
        <taxon>Marinilabiliales</taxon>
        <taxon>Prolixibacteraceae</taxon>
        <taxon>Draconibacterium</taxon>
    </lineage>
</organism>
<dbReference type="InterPro" id="IPR026341">
    <property type="entry name" value="T9SS_type_B"/>
</dbReference>
<dbReference type="RefSeq" id="WP_038557473.1">
    <property type="nucleotide sequence ID" value="NZ_FOHT01000002.1"/>
</dbReference>
<dbReference type="STRING" id="1168034.FH5T_08490"/>
<dbReference type="KEGG" id="dori:FH5T_08490"/>
<dbReference type="HOGENOM" id="CLU_787424_0_0_10"/>
<dbReference type="Proteomes" id="UP000181981">
    <property type="component" value="Unassembled WGS sequence"/>
</dbReference>
<dbReference type="NCBIfam" id="TIGR04131">
    <property type="entry name" value="Bac_Flav_CTERM"/>
    <property type="match status" value="1"/>
</dbReference>
<dbReference type="Pfam" id="PF13585">
    <property type="entry name" value="CHU_C"/>
    <property type="match status" value="1"/>
</dbReference>
<gene>
    <name evidence="1" type="ORF">FH5T_08490</name>
    <name evidence="2" type="ORF">SAMN05444285_102190</name>
</gene>
<sequence>MKTKAFFILIIILLAALCGVAQEDYIVMEGAEQNYFVENHSGSDYSWRILTSFNPDTEADSNDFTFIPSANSNEIRVRWESAGLYYLEVTETDITGCTNRKVMVVTVWSDTTVVSAPIANDDYDTTEYQTSVIINLLANDEDQQELDPLSLQILQDPANGFVDINGDGTVMYTPNNGFLGSDAFQYRICNYDEKCDNANVFVYVTAAGFFIPEAFTPNADNVNDYFEIIGIELFEQNSITIVNRWGRTVYKARGYGISTSPLFWNGKSNQGGDDSDLPSGSYFYVLDLGNGEKPIAGSVYIDR</sequence>
<name>X5DKV0_9BACT</name>
<dbReference type="Proteomes" id="UP000023772">
    <property type="component" value="Chromosome"/>
</dbReference>
<evidence type="ECO:0000313" key="1">
    <source>
        <dbReference type="EMBL" id="AHW61799.1"/>
    </source>
</evidence>
<proteinExistence type="predicted"/>
<evidence type="ECO:0000313" key="4">
    <source>
        <dbReference type="Proteomes" id="UP000181981"/>
    </source>
</evidence>
<evidence type="ECO:0000313" key="3">
    <source>
        <dbReference type="Proteomes" id="UP000023772"/>
    </source>
</evidence>
<dbReference type="eggNOG" id="COG4932">
    <property type="taxonomic scope" value="Bacteria"/>
</dbReference>
<reference evidence="2 4" key="2">
    <citation type="submission" date="2016-10" db="EMBL/GenBank/DDBJ databases">
        <authorList>
            <person name="de Groot N.N."/>
        </authorList>
    </citation>
    <scope>NUCLEOTIDE SEQUENCE [LARGE SCALE GENOMIC DNA]</scope>
    <source>
        <strain evidence="2 4">DSM 25947</strain>
    </source>
</reference>
<dbReference type="AlphaFoldDB" id="X5DKV0"/>
<dbReference type="EMBL" id="FOHT01000002">
    <property type="protein sequence ID" value="SES82505.1"/>
    <property type="molecule type" value="Genomic_DNA"/>
</dbReference>
<reference evidence="1 3" key="1">
    <citation type="submission" date="2014-03" db="EMBL/GenBank/DDBJ databases">
        <title>Complete genome sequence of a deeply braunched marine Bacteroidia bacterium Draconibacterium orientale type strain FH5T.</title>
        <authorList>
            <person name="Li X."/>
            <person name="Wang X."/>
            <person name="Xie Z."/>
            <person name="Du Z."/>
            <person name="Chen G."/>
        </authorList>
    </citation>
    <scope>NUCLEOTIDE SEQUENCE [LARGE SCALE GENOMIC DNA]</scope>
    <source>
        <strain evidence="1 3">FH5</strain>
    </source>
</reference>
<dbReference type="EMBL" id="CP007451">
    <property type="protein sequence ID" value="AHW61799.1"/>
    <property type="molecule type" value="Genomic_DNA"/>
</dbReference>
<protein>
    <submittedName>
        <fullName evidence="2">Gliding motility-associated C-terminal domain-containing protein</fullName>
    </submittedName>
</protein>
<keyword evidence="3" id="KW-1185">Reference proteome</keyword>
<dbReference type="Pfam" id="PF17963">
    <property type="entry name" value="Big_9"/>
    <property type="match status" value="1"/>
</dbReference>
<accession>X5DKV0</accession>